<sequence>MDGTVAAAAARIAAAPGGFSIKSLLSTRSRRIGRTIGSPKPSARVLLVVRKTFQFSSFYAIPSSSFVSCFLFANDFLLARNDERCAPPLWTASVAGSMGMPFGFLTVCGVGFTSPLFSELTGRKIRGLSRSGWMCVVVAICSCVCSYTNAFVLRLPKSMPFSPLTILFIFLPSSFVIAPIVTHKGFVPFDL</sequence>
<comment type="caution">
    <text evidence="2">The sequence shown here is derived from an EMBL/GenBank/DDBJ whole genome shotgun (WGS) entry which is preliminary data.</text>
</comment>
<keyword evidence="1" id="KW-0472">Membrane</keyword>
<evidence type="ECO:0000256" key="1">
    <source>
        <dbReference type="SAM" id="Phobius"/>
    </source>
</evidence>
<feature type="transmembrane region" description="Helical" evidence="1">
    <location>
        <begin position="89"/>
        <end position="112"/>
    </location>
</feature>
<dbReference type="EMBL" id="JAZHXJ010000606">
    <property type="protein sequence ID" value="KAL1855926.1"/>
    <property type="molecule type" value="Genomic_DNA"/>
</dbReference>
<name>A0ABR3W8T3_9PEZI</name>
<keyword evidence="3" id="KW-1185">Reference proteome</keyword>
<dbReference type="Proteomes" id="UP001586593">
    <property type="component" value="Unassembled WGS sequence"/>
</dbReference>
<proteinExistence type="predicted"/>
<keyword evidence="1" id="KW-1133">Transmembrane helix</keyword>
<keyword evidence="1" id="KW-0812">Transmembrane</keyword>
<accession>A0ABR3W8T3</accession>
<evidence type="ECO:0000313" key="2">
    <source>
        <dbReference type="EMBL" id="KAL1855926.1"/>
    </source>
</evidence>
<protein>
    <submittedName>
        <fullName evidence="2">Uncharacterized protein</fullName>
    </submittedName>
</protein>
<evidence type="ECO:0000313" key="3">
    <source>
        <dbReference type="Proteomes" id="UP001586593"/>
    </source>
</evidence>
<feature type="transmembrane region" description="Helical" evidence="1">
    <location>
        <begin position="164"/>
        <end position="182"/>
    </location>
</feature>
<organism evidence="2 3">
    <name type="scientific">Phialemonium thermophilum</name>
    <dbReference type="NCBI Taxonomy" id="223376"/>
    <lineage>
        <taxon>Eukaryota</taxon>
        <taxon>Fungi</taxon>
        <taxon>Dikarya</taxon>
        <taxon>Ascomycota</taxon>
        <taxon>Pezizomycotina</taxon>
        <taxon>Sordariomycetes</taxon>
        <taxon>Sordariomycetidae</taxon>
        <taxon>Cephalothecales</taxon>
        <taxon>Cephalothecaceae</taxon>
        <taxon>Phialemonium</taxon>
    </lineage>
</organism>
<gene>
    <name evidence="2" type="ORF">VTK73DRAFT_8421</name>
</gene>
<reference evidence="2 3" key="1">
    <citation type="journal article" date="2024" name="Commun. Biol.">
        <title>Comparative genomic analysis of thermophilic fungi reveals convergent evolutionary adaptations and gene losses.</title>
        <authorList>
            <person name="Steindorff A.S."/>
            <person name="Aguilar-Pontes M.V."/>
            <person name="Robinson A.J."/>
            <person name="Andreopoulos B."/>
            <person name="LaButti K."/>
            <person name="Kuo A."/>
            <person name="Mondo S."/>
            <person name="Riley R."/>
            <person name="Otillar R."/>
            <person name="Haridas S."/>
            <person name="Lipzen A."/>
            <person name="Grimwood J."/>
            <person name="Schmutz J."/>
            <person name="Clum A."/>
            <person name="Reid I.D."/>
            <person name="Moisan M.C."/>
            <person name="Butler G."/>
            <person name="Nguyen T.T.M."/>
            <person name="Dewar K."/>
            <person name="Conant G."/>
            <person name="Drula E."/>
            <person name="Henrissat B."/>
            <person name="Hansel C."/>
            <person name="Singer S."/>
            <person name="Hutchinson M.I."/>
            <person name="de Vries R.P."/>
            <person name="Natvig D.O."/>
            <person name="Powell A.J."/>
            <person name="Tsang A."/>
            <person name="Grigoriev I.V."/>
        </authorList>
    </citation>
    <scope>NUCLEOTIDE SEQUENCE [LARGE SCALE GENOMIC DNA]</scope>
    <source>
        <strain evidence="2 3">ATCC 24622</strain>
    </source>
</reference>
<feature type="transmembrane region" description="Helical" evidence="1">
    <location>
        <begin position="132"/>
        <end position="152"/>
    </location>
</feature>